<dbReference type="AlphaFoldDB" id="A0A382JMG6"/>
<protein>
    <submittedName>
        <fullName evidence="1">Uncharacterized protein</fullName>
    </submittedName>
</protein>
<reference evidence="1" key="1">
    <citation type="submission" date="2018-05" db="EMBL/GenBank/DDBJ databases">
        <authorList>
            <person name="Lanie J.A."/>
            <person name="Ng W.-L."/>
            <person name="Kazmierczak K.M."/>
            <person name="Andrzejewski T.M."/>
            <person name="Davidsen T.M."/>
            <person name="Wayne K.J."/>
            <person name="Tettelin H."/>
            <person name="Glass J.I."/>
            <person name="Rusch D."/>
            <person name="Podicherti R."/>
            <person name="Tsui H.-C.T."/>
            <person name="Winkler M.E."/>
        </authorList>
    </citation>
    <scope>NUCLEOTIDE SEQUENCE</scope>
</reference>
<dbReference type="EMBL" id="UINC01074890">
    <property type="protein sequence ID" value="SVC12532.1"/>
    <property type="molecule type" value="Genomic_DNA"/>
</dbReference>
<gene>
    <name evidence="1" type="ORF">METZ01_LOCUS265386</name>
</gene>
<organism evidence="1">
    <name type="scientific">marine metagenome</name>
    <dbReference type="NCBI Taxonomy" id="408172"/>
    <lineage>
        <taxon>unclassified sequences</taxon>
        <taxon>metagenomes</taxon>
        <taxon>ecological metagenomes</taxon>
    </lineage>
</organism>
<name>A0A382JMG6_9ZZZZ</name>
<proteinExistence type="predicted"/>
<feature type="non-terminal residue" evidence="1">
    <location>
        <position position="109"/>
    </location>
</feature>
<evidence type="ECO:0000313" key="1">
    <source>
        <dbReference type="EMBL" id="SVC12532.1"/>
    </source>
</evidence>
<accession>A0A382JMG6</accession>
<sequence length="109" mass="12851">MIDTSIKVFNKFKDGSLPWLELDLDFSSYIKESEFTAVEPYYVTHREGETHKDWESCCLHGLGIDKTRVATDYEYDNELTAPYNWTPLANLAPTVRKFWEEFPAEKYTR</sequence>